<feature type="transmembrane region" description="Helical" evidence="1">
    <location>
        <begin position="6"/>
        <end position="23"/>
    </location>
</feature>
<dbReference type="AlphaFoldDB" id="G9YEQ9"/>
<dbReference type="HOGENOM" id="CLU_077647_0_0_9"/>
<keyword evidence="3" id="KW-1185">Reference proteome</keyword>
<dbReference type="OrthoDB" id="1631889at2"/>
<name>G9YEQ9_9FIRM</name>
<dbReference type="EMBL" id="AGCJ01000003">
    <property type="protein sequence ID" value="EHM43862.1"/>
    <property type="molecule type" value="Genomic_DNA"/>
</dbReference>
<evidence type="ECO:0000313" key="2">
    <source>
        <dbReference type="EMBL" id="EHM43862.1"/>
    </source>
</evidence>
<feature type="transmembrane region" description="Helical" evidence="1">
    <location>
        <begin position="272"/>
        <end position="290"/>
    </location>
</feature>
<feature type="transmembrane region" description="Helical" evidence="1">
    <location>
        <begin position="156"/>
        <end position="175"/>
    </location>
</feature>
<reference evidence="2 3" key="1">
    <citation type="submission" date="2011-08" db="EMBL/GenBank/DDBJ databases">
        <authorList>
            <person name="Weinstock G."/>
            <person name="Sodergren E."/>
            <person name="Clifton S."/>
            <person name="Fulton L."/>
            <person name="Fulton B."/>
            <person name="Courtney L."/>
            <person name="Fronick C."/>
            <person name="Harrison M."/>
            <person name="Strong C."/>
            <person name="Farmer C."/>
            <person name="Delahaunty K."/>
            <person name="Markovic C."/>
            <person name="Hall O."/>
            <person name="Minx P."/>
            <person name="Tomlinson C."/>
            <person name="Mitreva M."/>
            <person name="Hou S."/>
            <person name="Chen J."/>
            <person name="Wollam A."/>
            <person name="Pepin K.H."/>
            <person name="Johnson M."/>
            <person name="Bhonagiri V."/>
            <person name="Zhang X."/>
            <person name="Suruliraj S."/>
            <person name="Warren W."/>
            <person name="Chinwalla A."/>
            <person name="Mardis E.R."/>
            <person name="Wilson R.K."/>
        </authorList>
    </citation>
    <scope>NUCLEOTIDE SEQUENCE [LARGE SCALE GENOMIC DNA]</scope>
    <source>
        <strain evidence="2 3">F0357</strain>
    </source>
</reference>
<feature type="transmembrane region" description="Helical" evidence="1">
    <location>
        <begin position="81"/>
        <end position="109"/>
    </location>
</feature>
<keyword evidence="1" id="KW-0472">Membrane</keyword>
<accession>G9YEQ9</accession>
<gene>
    <name evidence="2" type="ORF">HMPREF0080_00119</name>
</gene>
<evidence type="ECO:0000313" key="3">
    <source>
        <dbReference type="Proteomes" id="UP000005481"/>
    </source>
</evidence>
<evidence type="ECO:0000256" key="1">
    <source>
        <dbReference type="SAM" id="Phobius"/>
    </source>
</evidence>
<feature type="transmembrane region" description="Helical" evidence="1">
    <location>
        <begin position="220"/>
        <end position="240"/>
    </location>
</feature>
<comment type="caution">
    <text evidence="2">The sequence shown here is derived from an EMBL/GenBank/DDBJ whole genome shotgun (WGS) entry which is preliminary data.</text>
</comment>
<organism evidence="2 3">
    <name type="scientific">Anaeroglobus geminatus F0357</name>
    <dbReference type="NCBI Taxonomy" id="861450"/>
    <lineage>
        <taxon>Bacteria</taxon>
        <taxon>Bacillati</taxon>
        <taxon>Bacillota</taxon>
        <taxon>Negativicutes</taxon>
        <taxon>Veillonellales</taxon>
        <taxon>Veillonellaceae</taxon>
        <taxon>Anaeroglobus</taxon>
    </lineage>
</organism>
<keyword evidence="1" id="KW-1133">Transmembrane helix</keyword>
<dbReference type="RefSeq" id="WP_006789101.1">
    <property type="nucleotide sequence ID" value="NZ_JH417562.1"/>
</dbReference>
<feature type="transmembrane region" description="Helical" evidence="1">
    <location>
        <begin position="35"/>
        <end position="61"/>
    </location>
</feature>
<feature type="transmembrane region" description="Helical" evidence="1">
    <location>
        <begin position="187"/>
        <end position="208"/>
    </location>
</feature>
<keyword evidence="1" id="KW-0812">Transmembrane</keyword>
<proteinExistence type="predicted"/>
<dbReference type="STRING" id="861450.HMPREF0080_00119"/>
<protein>
    <submittedName>
        <fullName evidence="2">Uncharacterized protein</fullName>
    </submittedName>
</protein>
<sequence length="310" mass="34532">MDNILSLLPFFDVGVIAAVIARFTGINLSMMVLMALLYIGGTPLETVMTMLVFNAFTYFTVYTQRHILGIKDLTFFPGVKMLIPVIITLALATFNPFLGIMLFIAFFLAETFAKMYHTMDLKSRPSRNEIIKMSIISSVLMVLGVALIRWFPADYYYILAGVLILCFAFLMLLSGDRRRFTGIWDGILYISAFVTGISGIIADDWFFSMRRQTESALAKAYPIVMYSSMIVALIAGYAMYQYFSVGSLFVTVGAALTIRFFGVYNYGLHGKFSYLALGATVLAVLVFWLIQPVPTGLPEVSDAAGTVLDW</sequence>
<feature type="transmembrane region" description="Helical" evidence="1">
    <location>
        <begin position="130"/>
        <end position="150"/>
    </location>
</feature>
<dbReference type="eggNOG" id="ENOG5032R0E">
    <property type="taxonomic scope" value="Bacteria"/>
</dbReference>
<dbReference type="PATRIC" id="fig|861450.3.peg.115"/>
<dbReference type="Proteomes" id="UP000005481">
    <property type="component" value="Unassembled WGS sequence"/>
</dbReference>